<dbReference type="AlphaFoldDB" id="A0A160VRA0"/>
<keyword evidence="1" id="KW-0812">Transmembrane</keyword>
<protein>
    <submittedName>
        <fullName evidence="2">Uncharacterized protein</fullName>
    </submittedName>
</protein>
<accession>A0A160VRA0</accession>
<keyword evidence="1" id="KW-0472">Membrane</keyword>
<name>A0A160VRA0_9EURY</name>
<reference evidence="3" key="1">
    <citation type="submission" date="2016-01" db="EMBL/GenBank/DDBJ databases">
        <authorList>
            <person name="Vorgias C.E."/>
        </authorList>
    </citation>
    <scope>NUCLEOTIDE SEQUENCE [LARGE SCALE GENOMIC DNA]</scope>
</reference>
<gene>
    <name evidence="2" type="ORF">CHITON_0501</name>
</gene>
<proteinExistence type="predicted"/>
<feature type="transmembrane region" description="Helical" evidence="1">
    <location>
        <begin position="16"/>
        <end position="32"/>
    </location>
</feature>
<evidence type="ECO:0000313" key="3">
    <source>
        <dbReference type="Proteomes" id="UP000093069"/>
    </source>
</evidence>
<dbReference type="Proteomes" id="UP000093069">
    <property type="component" value="Chromosome I"/>
</dbReference>
<dbReference type="EMBL" id="LN999010">
    <property type="protein sequence ID" value="CUX77280.1"/>
    <property type="molecule type" value="Genomic_DNA"/>
</dbReference>
<keyword evidence="1" id="KW-1133">Transmembrane helix</keyword>
<evidence type="ECO:0000256" key="1">
    <source>
        <dbReference type="SAM" id="Phobius"/>
    </source>
</evidence>
<dbReference type="KEGG" id="tch:CHITON_0501"/>
<evidence type="ECO:0000313" key="2">
    <source>
        <dbReference type="EMBL" id="CUX77280.1"/>
    </source>
</evidence>
<organism evidence="2 3">
    <name type="scientific">Thermococcus chitonophagus</name>
    <dbReference type="NCBI Taxonomy" id="54262"/>
    <lineage>
        <taxon>Archaea</taxon>
        <taxon>Methanobacteriati</taxon>
        <taxon>Methanobacteriota</taxon>
        <taxon>Thermococci</taxon>
        <taxon>Thermococcales</taxon>
        <taxon>Thermococcaceae</taxon>
        <taxon>Thermococcus</taxon>
    </lineage>
</organism>
<sequence>MCIIFVTSYSILGKNVYLKIALKIFIFINYFLKKGEEERKDGKIH</sequence>